<sequence>MKHSGIKTKQGFTLVETVIAMGIITIMITAFLAAFGPAVQGIRKSMSAKEANRLATTLENELSVLRPDEAGTSGYDTAFEKAYDWIENSADLTPGNDTMVLIYQYRGDPTATPNSDGTLQPFTTGTTEDLPGQDYVIQSVVRRLGDTKVDDELQPKVVEGRVFYVRMTQLVFNTDGELEVSTLADNKIADPRNPGTAVEYENYPEAVVAFQAEFYVMKSSLVQYVRNGFEIDKRGKPVFTRNMAVRR</sequence>
<protein>
    <submittedName>
        <fullName evidence="2">Type II secretion system protein</fullName>
    </submittedName>
</protein>
<comment type="caution">
    <text evidence="2">The sequence shown here is derived from an EMBL/GenBank/DDBJ whole genome shotgun (WGS) entry which is preliminary data.</text>
</comment>
<accession>A0AAE2SAE4</accession>
<dbReference type="RefSeq" id="WP_309488818.1">
    <property type="nucleotide sequence ID" value="NZ_JAENIG010000002.1"/>
</dbReference>
<keyword evidence="1" id="KW-0812">Transmembrane</keyword>
<evidence type="ECO:0000313" key="2">
    <source>
        <dbReference type="EMBL" id="MBK1854213.1"/>
    </source>
</evidence>
<reference evidence="2" key="1">
    <citation type="submission" date="2021-01" db="EMBL/GenBank/DDBJ databases">
        <title>Modified the classification status of verrucomicrobia.</title>
        <authorList>
            <person name="Feng X."/>
        </authorList>
    </citation>
    <scope>NUCLEOTIDE SEQUENCE</scope>
    <source>
        <strain evidence="2">5K15</strain>
    </source>
</reference>
<keyword evidence="1" id="KW-0472">Membrane</keyword>
<name>A0AAE2SAE4_9BACT</name>
<proteinExistence type="predicted"/>
<dbReference type="SUPFAM" id="SSF54523">
    <property type="entry name" value="Pili subunits"/>
    <property type="match status" value="1"/>
</dbReference>
<dbReference type="NCBIfam" id="TIGR02532">
    <property type="entry name" value="IV_pilin_GFxxxE"/>
    <property type="match status" value="1"/>
</dbReference>
<keyword evidence="3" id="KW-1185">Reference proteome</keyword>
<organism evidence="2 3">
    <name type="scientific">Oceaniferula flava</name>
    <dbReference type="NCBI Taxonomy" id="2800421"/>
    <lineage>
        <taxon>Bacteria</taxon>
        <taxon>Pseudomonadati</taxon>
        <taxon>Verrucomicrobiota</taxon>
        <taxon>Verrucomicrobiia</taxon>
        <taxon>Verrucomicrobiales</taxon>
        <taxon>Verrucomicrobiaceae</taxon>
        <taxon>Oceaniferula</taxon>
    </lineage>
</organism>
<dbReference type="Proteomes" id="UP000634206">
    <property type="component" value="Unassembled WGS sequence"/>
</dbReference>
<evidence type="ECO:0000313" key="3">
    <source>
        <dbReference type="Proteomes" id="UP000634206"/>
    </source>
</evidence>
<dbReference type="AlphaFoldDB" id="A0AAE2SAE4"/>
<gene>
    <name evidence="2" type="ORF">JIN83_04550</name>
</gene>
<dbReference type="Pfam" id="PF07963">
    <property type="entry name" value="N_methyl"/>
    <property type="match status" value="1"/>
</dbReference>
<dbReference type="InterPro" id="IPR012902">
    <property type="entry name" value="N_methyl_site"/>
</dbReference>
<keyword evidence="1" id="KW-1133">Transmembrane helix</keyword>
<dbReference type="PROSITE" id="PS00409">
    <property type="entry name" value="PROKAR_NTER_METHYL"/>
    <property type="match status" value="1"/>
</dbReference>
<dbReference type="InterPro" id="IPR045584">
    <property type="entry name" value="Pilin-like"/>
</dbReference>
<evidence type="ECO:0000256" key="1">
    <source>
        <dbReference type="SAM" id="Phobius"/>
    </source>
</evidence>
<dbReference type="EMBL" id="JAENIG010000002">
    <property type="protein sequence ID" value="MBK1854213.1"/>
    <property type="molecule type" value="Genomic_DNA"/>
</dbReference>
<feature type="transmembrane region" description="Helical" evidence="1">
    <location>
        <begin position="12"/>
        <end position="35"/>
    </location>
</feature>